<organism evidence="7 8">
    <name type="scientific">Uliginosibacterium paludis</name>
    <dbReference type="NCBI Taxonomy" id="1615952"/>
    <lineage>
        <taxon>Bacteria</taxon>
        <taxon>Pseudomonadati</taxon>
        <taxon>Pseudomonadota</taxon>
        <taxon>Betaproteobacteria</taxon>
        <taxon>Rhodocyclales</taxon>
        <taxon>Zoogloeaceae</taxon>
        <taxon>Uliginosibacterium</taxon>
    </lineage>
</organism>
<dbReference type="CDD" id="cd00609">
    <property type="entry name" value="AAT_like"/>
    <property type="match status" value="1"/>
</dbReference>
<dbReference type="Proteomes" id="UP001548590">
    <property type="component" value="Unassembled WGS sequence"/>
</dbReference>
<dbReference type="Gene3D" id="3.40.640.10">
    <property type="entry name" value="Type I PLP-dependent aspartate aminotransferase-like (Major domain)"/>
    <property type="match status" value="1"/>
</dbReference>
<evidence type="ECO:0000259" key="6">
    <source>
        <dbReference type="Pfam" id="PF00155"/>
    </source>
</evidence>
<name>A0ABV2CMG0_9RHOO</name>
<evidence type="ECO:0000256" key="1">
    <source>
        <dbReference type="ARBA" id="ARBA00001933"/>
    </source>
</evidence>
<evidence type="ECO:0000313" key="7">
    <source>
        <dbReference type="EMBL" id="MET1489090.1"/>
    </source>
</evidence>
<evidence type="ECO:0000313" key="8">
    <source>
        <dbReference type="Proteomes" id="UP001548590"/>
    </source>
</evidence>
<comment type="caution">
    <text evidence="7">The sequence shown here is derived from an EMBL/GenBank/DDBJ whole genome shotgun (WGS) entry which is preliminary data.</text>
</comment>
<dbReference type="RefSeq" id="WP_345924219.1">
    <property type="nucleotide sequence ID" value="NZ_JBDIVF010000001.1"/>
</dbReference>
<dbReference type="EC" id="4.4.1.13" evidence="2"/>
<dbReference type="InterPro" id="IPR027619">
    <property type="entry name" value="C-S_lyase_PatB-like"/>
</dbReference>
<evidence type="ECO:0000256" key="4">
    <source>
        <dbReference type="ARBA" id="ARBA00023239"/>
    </source>
</evidence>
<feature type="domain" description="Aminotransferase class I/classII large" evidence="6">
    <location>
        <begin position="33"/>
        <end position="374"/>
    </location>
</feature>
<evidence type="ECO:0000256" key="5">
    <source>
        <dbReference type="ARBA" id="ARBA00037974"/>
    </source>
</evidence>
<gene>
    <name evidence="7" type="ORF">ABVT11_04580</name>
</gene>
<dbReference type="SUPFAM" id="SSF53383">
    <property type="entry name" value="PLP-dependent transferases"/>
    <property type="match status" value="1"/>
</dbReference>
<evidence type="ECO:0000256" key="2">
    <source>
        <dbReference type="ARBA" id="ARBA00012224"/>
    </source>
</evidence>
<dbReference type="PANTHER" id="PTHR43525:SF1">
    <property type="entry name" value="PROTEIN MALY"/>
    <property type="match status" value="1"/>
</dbReference>
<evidence type="ECO:0000256" key="3">
    <source>
        <dbReference type="ARBA" id="ARBA00022898"/>
    </source>
</evidence>
<dbReference type="EMBL" id="JBEWLZ010000002">
    <property type="protein sequence ID" value="MET1489090.1"/>
    <property type="molecule type" value="Genomic_DNA"/>
</dbReference>
<dbReference type="Pfam" id="PF00155">
    <property type="entry name" value="Aminotran_1_2"/>
    <property type="match status" value="1"/>
</dbReference>
<dbReference type="NCBIfam" id="TIGR04350">
    <property type="entry name" value="C_S_lyase_PatB"/>
    <property type="match status" value="1"/>
</dbReference>
<protein>
    <recommendedName>
        <fullName evidence="2">cysteine-S-conjugate beta-lyase</fullName>
        <ecNumber evidence="2">4.4.1.13</ecNumber>
    </recommendedName>
</protein>
<sequence>MTADFLTPPDRRHSDSIKWQRYAGRDILPMWVADMDYAIPEPVQQALQDRVAHGVFGYAHPSESLRQAIVEGIERDHGWRIDADWLVFLPGVVSGFNLTARLAGEPGSNILAFPPVYPPILTAAGNQERSLLRSELVLAGGRWEYDWAGLDTLLETRRARAMMLCNPHNPVGRSWSREELTRLAWYAEKHDWLICSDDIHCGLVIDPAHPYTPIASLDEAVAQRTITLMAPSKTWNIPGLGCAFAIIPNAGLRKQYIAAGRGLMPDVNILGLVACEAAYREGDAWRQALLAQLRTNAKRLLEAVNALPGLSMTPVEATYLAWIDCRGLGQSGPQKYFETHGLGFSDGRDFGMEGFVRINFACSPTLLEEAIRRLELAVRAA</sequence>
<dbReference type="InterPro" id="IPR015424">
    <property type="entry name" value="PyrdxlP-dep_Trfase"/>
</dbReference>
<dbReference type="PANTHER" id="PTHR43525">
    <property type="entry name" value="PROTEIN MALY"/>
    <property type="match status" value="1"/>
</dbReference>
<reference evidence="7 8" key="1">
    <citation type="submission" date="2024-07" db="EMBL/GenBank/DDBJ databases">
        <title>Uliginosibacterium paludis KCTC:42655.</title>
        <authorList>
            <person name="Kim M.K."/>
        </authorList>
    </citation>
    <scope>NUCLEOTIDE SEQUENCE [LARGE SCALE GENOMIC DNA]</scope>
    <source>
        <strain evidence="7 8">KCTC 42655</strain>
    </source>
</reference>
<proteinExistence type="inferred from homology"/>
<dbReference type="GO" id="GO:0016829">
    <property type="term" value="F:lyase activity"/>
    <property type="evidence" value="ECO:0007669"/>
    <property type="project" value="UniProtKB-KW"/>
</dbReference>
<comment type="similarity">
    <text evidence="5">Belongs to the class-II pyridoxal-phosphate-dependent aminotransferase family. MalY/PatB cystathionine beta-lyase subfamily.</text>
</comment>
<keyword evidence="3" id="KW-0663">Pyridoxal phosphate</keyword>
<accession>A0ABV2CMG0</accession>
<dbReference type="Gene3D" id="3.90.1150.10">
    <property type="entry name" value="Aspartate Aminotransferase, domain 1"/>
    <property type="match status" value="1"/>
</dbReference>
<comment type="cofactor">
    <cofactor evidence="1">
        <name>pyridoxal 5'-phosphate</name>
        <dbReference type="ChEBI" id="CHEBI:597326"/>
    </cofactor>
</comment>
<keyword evidence="8" id="KW-1185">Reference proteome</keyword>
<dbReference type="InterPro" id="IPR051798">
    <property type="entry name" value="Class-II_PLP-Dep_Aminotrans"/>
</dbReference>
<dbReference type="InterPro" id="IPR015422">
    <property type="entry name" value="PyrdxlP-dep_Trfase_small"/>
</dbReference>
<keyword evidence="4 7" id="KW-0456">Lyase</keyword>
<dbReference type="InterPro" id="IPR015421">
    <property type="entry name" value="PyrdxlP-dep_Trfase_major"/>
</dbReference>
<dbReference type="InterPro" id="IPR004839">
    <property type="entry name" value="Aminotransferase_I/II_large"/>
</dbReference>